<dbReference type="OrthoDB" id="245150at2759"/>
<comment type="subcellular location">
    <subcellularLocation>
        <location evidence="1">Cytoplasm</location>
    </subcellularLocation>
</comment>
<evidence type="ECO:0000256" key="3">
    <source>
        <dbReference type="ARBA" id="ARBA00017934"/>
    </source>
</evidence>
<dbReference type="GO" id="GO:0043328">
    <property type="term" value="P:protein transport to vacuole involved in ubiquitin-dependent protein catabolic process via the multivesicular body sorting pathway"/>
    <property type="evidence" value="ECO:0007669"/>
    <property type="project" value="TreeGrafter"/>
</dbReference>
<keyword evidence="6" id="KW-0653">Protein transport</keyword>
<dbReference type="GO" id="GO:0042803">
    <property type="term" value="F:protein homodimerization activity"/>
    <property type="evidence" value="ECO:0007669"/>
    <property type="project" value="TreeGrafter"/>
</dbReference>
<comment type="similarity">
    <text evidence="2">Belongs to the VPS25 family.</text>
</comment>
<dbReference type="Gene3D" id="1.10.10.10">
    <property type="entry name" value="Winged helix-like DNA-binding domain superfamily/Winged helix DNA-binding domain"/>
    <property type="match status" value="1"/>
</dbReference>
<reference evidence="7 8" key="1">
    <citation type="submission" date="2018-05" db="EMBL/GenBank/DDBJ databases">
        <title>Genome sequencing and assembly of the regulated plant pathogen Lachnellula willkommii and related sister species for the development of diagnostic species identification markers.</title>
        <authorList>
            <person name="Giroux E."/>
            <person name="Bilodeau G."/>
        </authorList>
    </citation>
    <scope>NUCLEOTIDE SEQUENCE [LARGE SCALE GENOMIC DNA]</scope>
    <source>
        <strain evidence="7 8">CBS 160.35</strain>
    </source>
</reference>
<evidence type="ECO:0000256" key="4">
    <source>
        <dbReference type="ARBA" id="ARBA00022448"/>
    </source>
</evidence>
<dbReference type="Gene3D" id="1.10.10.570">
    <property type="entry name" value="Winged helix' DNA-binding domain. Chain C. Domain 1"/>
    <property type="match status" value="1"/>
</dbReference>
<dbReference type="SUPFAM" id="SSF46785">
    <property type="entry name" value="Winged helix' DNA-binding domain"/>
    <property type="match status" value="2"/>
</dbReference>
<dbReference type="GO" id="GO:0005198">
    <property type="term" value="F:structural molecule activity"/>
    <property type="evidence" value="ECO:0007669"/>
    <property type="project" value="TreeGrafter"/>
</dbReference>
<keyword evidence="5" id="KW-0963">Cytoplasm</keyword>
<evidence type="ECO:0000256" key="2">
    <source>
        <dbReference type="ARBA" id="ARBA00009674"/>
    </source>
</evidence>
<accession>A0A8H8RRZ5</accession>
<dbReference type="EMBL" id="QGMI01000438">
    <property type="protein sequence ID" value="TVY40688.1"/>
    <property type="molecule type" value="Genomic_DNA"/>
</dbReference>
<protein>
    <recommendedName>
        <fullName evidence="3">Vacuolar protein-sorting-associated protein 25</fullName>
    </recommendedName>
</protein>
<dbReference type="PANTHER" id="PTHR13149">
    <property type="entry name" value="VACUOLAR PROTEIN SORTING-ASSOCIATED PROTEIN VPS25"/>
    <property type="match status" value="1"/>
</dbReference>
<evidence type="ECO:0000256" key="6">
    <source>
        <dbReference type="ARBA" id="ARBA00022927"/>
    </source>
</evidence>
<dbReference type="AlphaFoldDB" id="A0A8H8RRZ5"/>
<gene>
    <name evidence="7" type="primary">vps25</name>
    <name evidence="7" type="ORF">LOCC1_G003905</name>
</gene>
<evidence type="ECO:0000256" key="5">
    <source>
        <dbReference type="ARBA" id="ARBA00022490"/>
    </source>
</evidence>
<dbReference type="InterPro" id="IPR014041">
    <property type="entry name" value="ESCRT-II_cplx_Vps25-sub_N"/>
</dbReference>
<dbReference type="Pfam" id="PF05871">
    <property type="entry name" value="ESCRT-II"/>
    <property type="match status" value="1"/>
</dbReference>
<keyword evidence="8" id="KW-1185">Reference proteome</keyword>
<sequence length="328" mass="37785">MSSPSPPTQKTSTEEPQTLLNQYAATNAAIRAQKIQIFIVGRRLLAILNEEDEPLANEITGHQLIDKIKLAKTQRTIELAMEEEVIANLMKKMLDEIDQAQALDVHRMDLYKTLMEEEDLLQPNKPLLTLHSLDPDTRFQEPSISNNHRPFPYPREHSFPPFYTRQPTLQTHHAQLQKWSSLILAYCRYNRLFKLSLIDSLDSPLFYNQRIRKRLGISDVKEVVEFMRREGRAEWVGKGGESGECWVWWRTPEEWAGGFTNGGGEGIDETAQKNTVLTLYELTESEATLSQEFHGMDPDLLQRVMNILVKRGKAQVFGQEDQQGVKFF</sequence>
<dbReference type="InterPro" id="IPR036388">
    <property type="entry name" value="WH-like_DNA-bd_sf"/>
</dbReference>
<proteinExistence type="inferred from homology"/>
<organism evidence="7 8">
    <name type="scientific">Lachnellula occidentalis</name>
    <dbReference type="NCBI Taxonomy" id="215460"/>
    <lineage>
        <taxon>Eukaryota</taxon>
        <taxon>Fungi</taxon>
        <taxon>Dikarya</taxon>
        <taxon>Ascomycota</taxon>
        <taxon>Pezizomycotina</taxon>
        <taxon>Leotiomycetes</taxon>
        <taxon>Helotiales</taxon>
        <taxon>Lachnaceae</taxon>
        <taxon>Lachnellula</taxon>
    </lineage>
</organism>
<dbReference type="InterPro" id="IPR036390">
    <property type="entry name" value="WH_DNA-bd_sf"/>
</dbReference>
<name>A0A8H8RRZ5_9HELO</name>
<dbReference type="FunFam" id="1.10.10.570:FF:000003">
    <property type="entry name" value="Vacuolar protein-sorting-associated protein 25"/>
    <property type="match status" value="1"/>
</dbReference>
<dbReference type="GO" id="GO:0000814">
    <property type="term" value="C:ESCRT II complex"/>
    <property type="evidence" value="ECO:0007669"/>
    <property type="project" value="InterPro"/>
</dbReference>
<dbReference type="PANTHER" id="PTHR13149:SF0">
    <property type="entry name" value="VACUOLAR PROTEIN-SORTING-ASSOCIATED PROTEIN 25"/>
    <property type="match status" value="1"/>
</dbReference>
<evidence type="ECO:0000313" key="7">
    <source>
        <dbReference type="EMBL" id="TVY40688.1"/>
    </source>
</evidence>
<evidence type="ECO:0000256" key="1">
    <source>
        <dbReference type="ARBA" id="ARBA00004496"/>
    </source>
</evidence>
<evidence type="ECO:0000313" key="8">
    <source>
        <dbReference type="Proteomes" id="UP000443090"/>
    </source>
</evidence>
<comment type="caution">
    <text evidence="7">The sequence shown here is derived from an EMBL/GenBank/DDBJ whole genome shotgun (WGS) entry which is preliminary data.</text>
</comment>
<keyword evidence="4" id="KW-0813">Transport</keyword>
<dbReference type="InterPro" id="IPR008570">
    <property type="entry name" value="ESCRT-II_cplx_Vps25-sub"/>
</dbReference>
<dbReference type="Proteomes" id="UP000443090">
    <property type="component" value="Unassembled WGS sequence"/>
</dbReference>